<dbReference type="PANTHER" id="PTHR30011">
    <property type="entry name" value="ALKANESULFONATE MONOOXYGENASE-RELATED"/>
    <property type="match status" value="1"/>
</dbReference>
<keyword evidence="8" id="KW-1185">Reference proteome</keyword>
<dbReference type="EMBL" id="JBEPAZ010000049">
    <property type="protein sequence ID" value="MER6432897.1"/>
    <property type="molecule type" value="Genomic_DNA"/>
</dbReference>
<evidence type="ECO:0000256" key="5">
    <source>
        <dbReference type="SAM" id="MobiDB-lite"/>
    </source>
</evidence>
<sequence length="368" mass="38088">MSSLLHLAAALDQPDVHDAGSYVELARLAERGGLDFVTLDDSPDPSGPDALAVLCRVAPATRRIGLVPTLTATPTAPYRVPAAVAALDRVGRGRAGWRVDVSGGAEEARPSGRRAVTPDGTARFGPGEATGSAAGPWEEWWAGRDDGTAAGPWGGEVVRAPAGGPLPGHDQAHPAGSTATALQDRGPTPLPGPAPGDCVRVVDATDERTWNGAALHADVALVRAATPARAAAVRDGLRARAAVHGRRPDALRVLVSLLVDLGDGEYAAEPGHGGGGQRPTTRGPLYRGGPVDLAELVGSWHAAGVTDGFHLLPAEPRRDLERLVNGTVALLQHRGLFRTFYPGGTLREHLGLAAPAYRTAPRGTAEHR</sequence>
<accession>A0ABV1UGQ2</accession>
<protein>
    <submittedName>
        <fullName evidence="7">LLM class flavin-dependent oxidoreductase</fullName>
    </submittedName>
</protein>
<name>A0ABV1UGQ2_9ACTN</name>
<dbReference type="InterPro" id="IPR011251">
    <property type="entry name" value="Luciferase-like_dom"/>
</dbReference>
<feature type="region of interest" description="Disordered" evidence="5">
    <location>
        <begin position="163"/>
        <end position="193"/>
    </location>
</feature>
<keyword evidence="1" id="KW-0285">Flavoprotein</keyword>
<dbReference type="InterPro" id="IPR036661">
    <property type="entry name" value="Luciferase-like_sf"/>
</dbReference>
<feature type="domain" description="Luciferase-like" evidence="6">
    <location>
        <begin position="17"/>
        <end position="114"/>
    </location>
</feature>
<dbReference type="InterPro" id="IPR051260">
    <property type="entry name" value="Diverse_substr_monoxygenases"/>
</dbReference>
<evidence type="ECO:0000256" key="3">
    <source>
        <dbReference type="ARBA" id="ARBA00023002"/>
    </source>
</evidence>
<feature type="region of interest" description="Disordered" evidence="5">
    <location>
        <begin position="102"/>
        <end position="134"/>
    </location>
</feature>
<organism evidence="7 8">
    <name type="scientific">Streptomyces sp. 900105245</name>
    <dbReference type="NCBI Taxonomy" id="3154379"/>
    <lineage>
        <taxon>Bacteria</taxon>
        <taxon>Bacillati</taxon>
        <taxon>Actinomycetota</taxon>
        <taxon>Actinomycetes</taxon>
        <taxon>Kitasatosporales</taxon>
        <taxon>Streptomycetaceae</taxon>
        <taxon>Streptomyces</taxon>
    </lineage>
</organism>
<comment type="caution">
    <text evidence="7">The sequence shown here is derived from an EMBL/GenBank/DDBJ whole genome shotgun (WGS) entry which is preliminary data.</text>
</comment>
<dbReference type="PANTHER" id="PTHR30011:SF16">
    <property type="entry name" value="C2H2 FINGER DOMAIN TRANSCRIPTION FACTOR (EUROFUNG)-RELATED"/>
    <property type="match status" value="1"/>
</dbReference>
<evidence type="ECO:0000256" key="1">
    <source>
        <dbReference type="ARBA" id="ARBA00022630"/>
    </source>
</evidence>
<dbReference type="Pfam" id="PF00296">
    <property type="entry name" value="Bac_luciferase"/>
    <property type="match status" value="1"/>
</dbReference>
<gene>
    <name evidence="7" type="ORF">ABT272_34980</name>
</gene>
<reference evidence="7 8" key="1">
    <citation type="submission" date="2024-06" db="EMBL/GenBank/DDBJ databases">
        <title>The Natural Products Discovery Center: Release of the First 8490 Sequenced Strains for Exploring Actinobacteria Biosynthetic Diversity.</title>
        <authorList>
            <person name="Kalkreuter E."/>
            <person name="Kautsar S.A."/>
            <person name="Yang D."/>
            <person name="Bader C.D."/>
            <person name="Teijaro C.N."/>
            <person name="Fluegel L."/>
            <person name="Davis C.M."/>
            <person name="Simpson J.R."/>
            <person name="Lauterbach L."/>
            <person name="Steele A.D."/>
            <person name="Gui C."/>
            <person name="Meng S."/>
            <person name="Li G."/>
            <person name="Viehrig K."/>
            <person name="Ye F."/>
            <person name="Su P."/>
            <person name="Kiefer A.F."/>
            <person name="Nichols A."/>
            <person name="Cepeda A.J."/>
            <person name="Yan W."/>
            <person name="Fan B."/>
            <person name="Jiang Y."/>
            <person name="Adhikari A."/>
            <person name="Zheng C.-J."/>
            <person name="Schuster L."/>
            <person name="Cowan T.M."/>
            <person name="Smanski M.J."/>
            <person name="Chevrette M.G."/>
            <person name="De Carvalho L.P.S."/>
            <person name="Shen B."/>
        </authorList>
    </citation>
    <scope>NUCLEOTIDE SEQUENCE [LARGE SCALE GENOMIC DNA]</scope>
    <source>
        <strain evidence="7 8">NPDC001166</strain>
    </source>
</reference>
<evidence type="ECO:0000256" key="4">
    <source>
        <dbReference type="ARBA" id="ARBA00023033"/>
    </source>
</evidence>
<evidence type="ECO:0000313" key="8">
    <source>
        <dbReference type="Proteomes" id="UP001470023"/>
    </source>
</evidence>
<proteinExistence type="predicted"/>
<keyword evidence="4" id="KW-0503">Monooxygenase</keyword>
<evidence type="ECO:0000313" key="7">
    <source>
        <dbReference type="EMBL" id="MER6432897.1"/>
    </source>
</evidence>
<dbReference type="Proteomes" id="UP001470023">
    <property type="component" value="Unassembled WGS sequence"/>
</dbReference>
<keyword evidence="3" id="KW-0560">Oxidoreductase</keyword>
<evidence type="ECO:0000259" key="6">
    <source>
        <dbReference type="Pfam" id="PF00296"/>
    </source>
</evidence>
<dbReference type="RefSeq" id="WP_352065312.1">
    <property type="nucleotide sequence ID" value="NZ_JBEPAZ010000049.1"/>
</dbReference>
<evidence type="ECO:0000256" key="2">
    <source>
        <dbReference type="ARBA" id="ARBA00022643"/>
    </source>
</evidence>
<dbReference type="Gene3D" id="3.20.20.30">
    <property type="entry name" value="Luciferase-like domain"/>
    <property type="match status" value="1"/>
</dbReference>
<dbReference type="SUPFAM" id="SSF51679">
    <property type="entry name" value="Bacterial luciferase-like"/>
    <property type="match status" value="1"/>
</dbReference>
<keyword evidence="2" id="KW-0288">FMN</keyword>